<feature type="region of interest" description="Disordered" evidence="6">
    <location>
        <begin position="41"/>
        <end position="71"/>
    </location>
</feature>
<sequence>MSQFAEGGWITVIGVTIVFAILSILAIVMYAIGAFERGMTRKAEGKPKSEAKEAPVEEKKETGAPNEEIPPRDLAIITASILAYIAKKAEVARPVPFRRKVSDAWRLYGVQTYMNEVENFNYELRKW</sequence>
<evidence type="ECO:0000256" key="1">
    <source>
        <dbReference type="ARBA" id="ARBA00004236"/>
    </source>
</evidence>
<evidence type="ECO:0000256" key="6">
    <source>
        <dbReference type="SAM" id="MobiDB-lite"/>
    </source>
</evidence>
<keyword evidence="2" id="KW-1003">Cell membrane</keyword>
<evidence type="ECO:0000313" key="8">
    <source>
        <dbReference type="EMBL" id="AIU69698.1"/>
    </source>
</evidence>
<dbReference type="GO" id="GO:0015081">
    <property type="term" value="F:sodium ion transmembrane transporter activity"/>
    <property type="evidence" value="ECO:0007669"/>
    <property type="project" value="InterPro"/>
</dbReference>
<reference evidence="8 9" key="1">
    <citation type="journal article" date="2015" name="Int. J. Syst. Evol. Microbiol.">
        <title>Thermococcus eurythermalis sp. nov., a conditional piezophilic hyperthermophilic archaeon with a wide temperature range isolated from an oil-immersed chimney in the Guaymas Basin.</title>
        <authorList>
            <person name="Zhao W."/>
            <person name="Zeng X."/>
            <person name="Xiao X."/>
        </authorList>
    </citation>
    <scope>NUCLEOTIDE SEQUENCE [LARGE SCALE GENOMIC DNA]</scope>
    <source>
        <strain evidence="8 9">A501</strain>
    </source>
</reference>
<evidence type="ECO:0000256" key="2">
    <source>
        <dbReference type="ARBA" id="ARBA00022475"/>
    </source>
</evidence>
<evidence type="ECO:0000256" key="5">
    <source>
        <dbReference type="ARBA" id="ARBA00023136"/>
    </source>
</evidence>
<organism evidence="8 9">
    <name type="scientific">Thermococcus eurythermalis</name>
    <dbReference type="NCBI Taxonomy" id="1505907"/>
    <lineage>
        <taxon>Archaea</taxon>
        <taxon>Methanobacteriati</taxon>
        <taxon>Methanobacteriota</taxon>
        <taxon>Thermococci</taxon>
        <taxon>Thermococcales</taxon>
        <taxon>Thermococcaceae</taxon>
        <taxon>Thermococcus</taxon>
    </lineage>
</organism>
<dbReference type="AlphaFoldDB" id="A0A097QTA5"/>
<dbReference type="OrthoDB" id="86233at2157"/>
<dbReference type="InterPro" id="IPR014497">
    <property type="entry name" value="MeMalonyl-CoA_deCOase_dsu"/>
</dbReference>
<dbReference type="EMBL" id="CP008887">
    <property type="protein sequence ID" value="AIU69698.1"/>
    <property type="molecule type" value="Genomic_DNA"/>
</dbReference>
<dbReference type="Proteomes" id="UP000029980">
    <property type="component" value="Chromosome"/>
</dbReference>
<dbReference type="KEGG" id="teu:TEU_04760"/>
<dbReference type="STRING" id="1505907.TEU_04760"/>
<evidence type="ECO:0000256" key="7">
    <source>
        <dbReference type="SAM" id="Phobius"/>
    </source>
</evidence>
<evidence type="ECO:0000256" key="3">
    <source>
        <dbReference type="ARBA" id="ARBA00022692"/>
    </source>
</evidence>
<feature type="transmembrane region" description="Helical" evidence="7">
    <location>
        <begin position="12"/>
        <end position="32"/>
    </location>
</feature>
<dbReference type="PIRSF" id="PIRSF018867">
    <property type="entry name" value="Na_decarb_PF0672"/>
    <property type="match status" value="1"/>
</dbReference>
<keyword evidence="3 7" id="KW-0812">Transmembrane</keyword>
<name>A0A097QTA5_9EURY</name>
<feature type="compositionally biased region" description="Basic and acidic residues" evidence="6">
    <location>
        <begin position="41"/>
        <end position="62"/>
    </location>
</feature>
<dbReference type="GO" id="GO:0036376">
    <property type="term" value="P:sodium ion export across plasma membrane"/>
    <property type="evidence" value="ECO:0007669"/>
    <property type="project" value="InterPro"/>
</dbReference>
<dbReference type="NCBIfam" id="TIGR01195">
    <property type="entry name" value="oadG_fam"/>
    <property type="match status" value="1"/>
</dbReference>
<dbReference type="GeneID" id="25152745"/>
<keyword evidence="5 7" id="KW-0472">Membrane</keyword>
<proteinExistence type="predicted"/>
<keyword evidence="9" id="KW-1185">Reference proteome</keyword>
<gene>
    <name evidence="8" type="ORF">TEU_04760</name>
</gene>
<dbReference type="RefSeq" id="WP_050002676.1">
    <property type="nucleotide sequence ID" value="NZ_CP008887.1"/>
</dbReference>
<keyword evidence="4 7" id="KW-1133">Transmembrane helix</keyword>
<dbReference type="HOGENOM" id="CLU_1954744_0_0_2"/>
<protein>
    <submittedName>
        <fullName evidence="8">Methylmalonyl-CoA epimerase</fullName>
    </submittedName>
</protein>
<evidence type="ECO:0000313" key="9">
    <source>
        <dbReference type="Proteomes" id="UP000029980"/>
    </source>
</evidence>
<dbReference type="Pfam" id="PF04277">
    <property type="entry name" value="OAD_gamma"/>
    <property type="match status" value="1"/>
</dbReference>
<dbReference type="GO" id="GO:0005886">
    <property type="term" value="C:plasma membrane"/>
    <property type="evidence" value="ECO:0007669"/>
    <property type="project" value="UniProtKB-SubCell"/>
</dbReference>
<evidence type="ECO:0000256" key="4">
    <source>
        <dbReference type="ARBA" id="ARBA00022989"/>
    </source>
</evidence>
<comment type="subcellular location">
    <subcellularLocation>
        <location evidence="1">Cell membrane</location>
    </subcellularLocation>
</comment>
<accession>A0A097QTA5</accession>
<dbReference type="InterPro" id="IPR005899">
    <property type="entry name" value="Na_pump_deCOase"/>
</dbReference>